<comment type="cofactor">
    <cofactor evidence="1 6">
        <name>FAD</name>
        <dbReference type="ChEBI" id="CHEBI:57692"/>
    </cofactor>
</comment>
<comment type="similarity">
    <text evidence="2 7">Belongs to the GMC oxidoreductase family.</text>
</comment>
<dbReference type="KEGG" id="afo:Afer_1091"/>
<reference evidence="10 11" key="1">
    <citation type="journal article" date="2009" name="Stand. Genomic Sci.">
        <title>Complete genome sequence of Acidimicrobium ferrooxidans type strain (ICP).</title>
        <authorList>
            <person name="Clum A."/>
            <person name="Nolan M."/>
            <person name="Lang E."/>
            <person name="Glavina Del Rio T."/>
            <person name="Tice H."/>
            <person name="Copeland A."/>
            <person name="Cheng J.F."/>
            <person name="Lucas S."/>
            <person name="Chen F."/>
            <person name="Bruce D."/>
            <person name="Goodwin L."/>
            <person name="Pitluck S."/>
            <person name="Ivanova N."/>
            <person name="Mavrommatis K."/>
            <person name="Mikhailova N."/>
            <person name="Pati A."/>
            <person name="Chen A."/>
            <person name="Palaniappan K."/>
            <person name="Goker M."/>
            <person name="Spring S."/>
            <person name="Land M."/>
            <person name="Hauser L."/>
            <person name="Chang Y.J."/>
            <person name="Jeffries C.C."/>
            <person name="Chain P."/>
            <person name="Bristow J."/>
            <person name="Eisen J.A."/>
            <person name="Markowitz V."/>
            <person name="Hugenholtz P."/>
            <person name="Kyrpides N.C."/>
            <person name="Klenk H.P."/>
            <person name="Lapidus A."/>
        </authorList>
    </citation>
    <scope>NUCLEOTIDE SEQUENCE [LARGE SCALE GENOMIC DNA]</scope>
    <source>
        <strain evidence="11">DSM 10331 / JCM 15462 / NBRC 103882 / ICP</strain>
    </source>
</reference>
<protein>
    <submittedName>
        <fullName evidence="10">Glucose-methanol-choline oxidoreductase</fullName>
    </submittedName>
</protein>
<gene>
    <name evidence="10" type="ordered locus">Afer_1091</name>
</gene>
<dbReference type="InterPro" id="IPR007867">
    <property type="entry name" value="GMC_OxRtase_C"/>
</dbReference>
<sequence>MDEHADYVIVGAGSAGAVLANRLSADGRHRVVVLEAGPRDRSPLIHIPAGFARLFRSRYDWAYRTVAQPNLQGRSIYWPRGKGLGGSSSINAMMWVVGMRADYDRWAELAGPAWGFDPMMAAMRRAVVPVEAQRDPRPVTRAFLDAIRETGGVVEAPNLPSPEGFTETVVTQASGRRASVADAYLRPVRHRPNLVVRTQARVTRVIVEGGRAVGVEYLVGRERRALGARAEVILAAGAVNTPQLLMLSGIGDEGALRRLGIRVVYHAPEVGRNLRDHLVAGMVLETTEPTLRSATSAAEVVRYFVGRRGMLTSNIAEAYGFWRSDPGLAAPDLEVLFAPVAYLGEGLVPITVDGLTLGVILLTPESRGSVTLASPDPLVGPRIDPAYLSDPDGHDRNRMIAGLERLEVLRTSRALRAHTTGRLLMPDHGERLDPHERAVLALESVAHTIYHPTSTARMGRDERSVVDPMLRVRGVGALRVVDASVMPEIVRGHTNAPTIAIAERGAEIILGEHASRER</sequence>
<dbReference type="InterPro" id="IPR036188">
    <property type="entry name" value="FAD/NAD-bd_sf"/>
</dbReference>
<evidence type="ECO:0000259" key="9">
    <source>
        <dbReference type="PROSITE" id="PS00624"/>
    </source>
</evidence>
<dbReference type="STRING" id="525909.Afer_1091"/>
<dbReference type="HOGENOM" id="CLU_002865_7_2_11"/>
<evidence type="ECO:0000256" key="7">
    <source>
        <dbReference type="RuleBase" id="RU003968"/>
    </source>
</evidence>
<evidence type="ECO:0000313" key="11">
    <source>
        <dbReference type="Proteomes" id="UP000000771"/>
    </source>
</evidence>
<dbReference type="PANTHER" id="PTHR11552:SF147">
    <property type="entry name" value="CHOLINE DEHYDROGENASE, MITOCHONDRIAL"/>
    <property type="match status" value="1"/>
</dbReference>
<dbReference type="InterPro" id="IPR012132">
    <property type="entry name" value="GMC_OxRdtase"/>
</dbReference>
<feature type="domain" description="Glucose-methanol-choline oxidoreductase N-terminal" evidence="9">
    <location>
        <begin position="237"/>
        <end position="251"/>
    </location>
</feature>
<keyword evidence="4 6" id="KW-0274">FAD</keyword>
<dbReference type="Pfam" id="PF00732">
    <property type="entry name" value="GMC_oxred_N"/>
    <property type="match status" value="1"/>
</dbReference>
<dbReference type="AlphaFoldDB" id="C7LZ66"/>
<organism evidence="10 11">
    <name type="scientific">Acidimicrobium ferrooxidans (strain DSM 10331 / JCM 15462 / NBRC 103882 / ICP)</name>
    <dbReference type="NCBI Taxonomy" id="525909"/>
    <lineage>
        <taxon>Bacteria</taxon>
        <taxon>Bacillati</taxon>
        <taxon>Actinomycetota</taxon>
        <taxon>Acidimicrobiia</taxon>
        <taxon>Acidimicrobiales</taxon>
        <taxon>Acidimicrobiaceae</taxon>
        <taxon>Acidimicrobium</taxon>
    </lineage>
</organism>
<keyword evidence="3 7" id="KW-0285">Flavoprotein</keyword>
<dbReference type="PIRSF" id="PIRSF000137">
    <property type="entry name" value="Alcohol_oxidase"/>
    <property type="match status" value="1"/>
</dbReference>
<dbReference type="PROSITE" id="PS00624">
    <property type="entry name" value="GMC_OXRED_2"/>
    <property type="match status" value="1"/>
</dbReference>
<feature type="domain" description="Glucose-methanol-choline oxidoreductase N-terminal" evidence="8">
    <location>
        <begin position="81"/>
        <end position="104"/>
    </location>
</feature>
<feature type="binding site" evidence="6">
    <location>
        <position position="202"/>
    </location>
    <ligand>
        <name>FAD</name>
        <dbReference type="ChEBI" id="CHEBI:57692"/>
    </ligand>
</feature>
<feature type="active site" description="Proton donor" evidence="5">
    <location>
        <position position="451"/>
    </location>
</feature>
<evidence type="ECO:0000256" key="4">
    <source>
        <dbReference type="ARBA" id="ARBA00022827"/>
    </source>
</evidence>
<dbReference type="Gene3D" id="3.50.50.60">
    <property type="entry name" value="FAD/NAD(P)-binding domain"/>
    <property type="match status" value="1"/>
</dbReference>
<keyword evidence="11" id="KW-1185">Reference proteome</keyword>
<dbReference type="InterPro" id="IPR000172">
    <property type="entry name" value="GMC_OxRdtase_N"/>
</dbReference>
<evidence type="ECO:0000256" key="6">
    <source>
        <dbReference type="PIRSR" id="PIRSR000137-2"/>
    </source>
</evidence>
<dbReference type="GO" id="GO:0016614">
    <property type="term" value="F:oxidoreductase activity, acting on CH-OH group of donors"/>
    <property type="evidence" value="ECO:0007669"/>
    <property type="project" value="InterPro"/>
</dbReference>
<dbReference type="PROSITE" id="PS00623">
    <property type="entry name" value="GMC_OXRED_1"/>
    <property type="match status" value="1"/>
</dbReference>
<name>C7LZ66_ACIFD</name>
<accession>C7LZ66</accession>
<evidence type="ECO:0000256" key="5">
    <source>
        <dbReference type="PIRSR" id="PIRSR000137-1"/>
    </source>
</evidence>
<evidence type="ECO:0000256" key="2">
    <source>
        <dbReference type="ARBA" id="ARBA00010790"/>
    </source>
</evidence>
<evidence type="ECO:0000313" key="10">
    <source>
        <dbReference type="EMBL" id="ACU54024.1"/>
    </source>
</evidence>
<dbReference type="PANTHER" id="PTHR11552">
    <property type="entry name" value="GLUCOSE-METHANOL-CHOLINE GMC OXIDOREDUCTASE"/>
    <property type="match status" value="1"/>
</dbReference>
<dbReference type="SUPFAM" id="SSF54373">
    <property type="entry name" value="FAD-linked reductases, C-terminal domain"/>
    <property type="match status" value="1"/>
</dbReference>
<dbReference type="Pfam" id="PF05199">
    <property type="entry name" value="GMC_oxred_C"/>
    <property type="match status" value="1"/>
</dbReference>
<dbReference type="EMBL" id="CP001631">
    <property type="protein sequence ID" value="ACU54024.1"/>
    <property type="molecule type" value="Genomic_DNA"/>
</dbReference>
<proteinExistence type="inferred from homology"/>
<dbReference type="RefSeq" id="WP_015798510.1">
    <property type="nucleotide sequence ID" value="NC_013124.1"/>
</dbReference>
<dbReference type="SUPFAM" id="SSF51905">
    <property type="entry name" value="FAD/NAD(P)-binding domain"/>
    <property type="match status" value="1"/>
</dbReference>
<dbReference type="GO" id="GO:0050660">
    <property type="term" value="F:flavin adenine dinucleotide binding"/>
    <property type="evidence" value="ECO:0007669"/>
    <property type="project" value="InterPro"/>
</dbReference>
<dbReference type="Gene3D" id="3.30.560.10">
    <property type="entry name" value="Glucose Oxidase, domain 3"/>
    <property type="match status" value="1"/>
</dbReference>
<feature type="active site" description="Proton acceptor" evidence="5">
    <location>
        <position position="493"/>
    </location>
</feature>
<evidence type="ECO:0000259" key="8">
    <source>
        <dbReference type="PROSITE" id="PS00623"/>
    </source>
</evidence>
<dbReference type="Proteomes" id="UP000000771">
    <property type="component" value="Chromosome"/>
</dbReference>
<evidence type="ECO:0000256" key="1">
    <source>
        <dbReference type="ARBA" id="ARBA00001974"/>
    </source>
</evidence>
<evidence type="ECO:0000256" key="3">
    <source>
        <dbReference type="ARBA" id="ARBA00022630"/>
    </source>
</evidence>
<dbReference type="eggNOG" id="COG2303">
    <property type="taxonomic scope" value="Bacteria"/>
</dbReference>